<dbReference type="Proteomes" id="UP000030993">
    <property type="component" value="Unassembled WGS sequence"/>
</dbReference>
<accession>A0A0B2JX54</accession>
<keyword evidence="3" id="KW-1185">Reference proteome</keyword>
<reference evidence="2 3" key="1">
    <citation type="journal article" date="2013" name="PLoS ONE">
        <title>Identification and characterization of three novel lipases belonging to families II and V from Anaerovibrio lipolyticus 5ST.</title>
        <authorList>
            <person name="Prive F."/>
            <person name="Kaderbhai N.N."/>
            <person name="Girdwood S."/>
            <person name="Worgan H.J."/>
            <person name="Pinloche E."/>
            <person name="Scollan N.D."/>
            <person name="Huws S.A."/>
            <person name="Newbold C.J."/>
        </authorList>
    </citation>
    <scope>NUCLEOTIDE SEQUENCE [LARGE SCALE GENOMIC DNA]</scope>
    <source>
        <strain evidence="2 3">5S</strain>
    </source>
</reference>
<proteinExistence type="predicted"/>
<evidence type="ECO:0000256" key="1">
    <source>
        <dbReference type="SAM" id="Phobius"/>
    </source>
</evidence>
<dbReference type="RefSeq" id="WP_039206017.1">
    <property type="nucleotide sequence ID" value="NZ_JSCE01000037.1"/>
</dbReference>
<dbReference type="STRING" id="82374.NZ47_01935"/>
<dbReference type="EMBL" id="JSCE01000037">
    <property type="protein sequence ID" value="KHM52905.1"/>
    <property type="molecule type" value="Genomic_DNA"/>
</dbReference>
<sequence>MTQDRGSISFTAIILIFSASLLMVALGQLNYLEHKVLDNSIAQKRLRQMAEFAVQREYDRLEQDQAFLKAVLMESRAMAPTGDVLKNEQGQCHVFVGEKNGQVIIWAVAERENSKAQVSYSLVLDEERDKFILKGMF</sequence>
<comment type="caution">
    <text evidence="2">The sequence shown here is derived from an EMBL/GenBank/DDBJ whole genome shotgun (WGS) entry which is preliminary data.</text>
</comment>
<dbReference type="AlphaFoldDB" id="A0A0B2JX54"/>
<keyword evidence="1" id="KW-1133">Transmembrane helix</keyword>
<gene>
    <name evidence="2" type="ORF">NZ47_01935</name>
</gene>
<organism evidence="2 3">
    <name type="scientific">Anaerovibrio lipolyticus</name>
    <dbReference type="NCBI Taxonomy" id="82374"/>
    <lineage>
        <taxon>Bacteria</taxon>
        <taxon>Bacillati</taxon>
        <taxon>Bacillota</taxon>
        <taxon>Negativicutes</taxon>
        <taxon>Selenomonadales</taxon>
        <taxon>Selenomonadaceae</taxon>
        <taxon>Anaerovibrio</taxon>
    </lineage>
</organism>
<evidence type="ECO:0000313" key="2">
    <source>
        <dbReference type="EMBL" id="KHM52905.1"/>
    </source>
</evidence>
<feature type="transmembrane region" description="Helical" evidence="1">
    <location>
        <begin position="6"/>
        <end position="26"/>
    </location>
</feature>
<protein>
    <submittedName>
        <fullName evidence="2">Uncharacterized protein</fullName>
    </submittedName>
</protein>
<name>A0A0B2JX54_9FIRM</name>
<keyword evidence="1" id="KW-0812">Transmembrane</keyword>
<evidence type="ECO:0000313" key="3">
    <source>
        <dbReference type="Proteomes" id="UP000030993"/>
    </source>
</evidence>
<keyword evidence="1" id="KW-0472">Membrane</keyword>